<reference evidence="2 3" key="1">
    <citation type="submission" date="2019-10" db="EMBL/GenBank/DDBJ databases">
        <authorList>
            <person name="Palmer J.M."/>
        </authorList>
    </citation>
    <scope>NUCLEOTIDE SEQUENCE [LARGE SCALE GENOMIC DNA]</scope>
    <source>
        <strain evidence="2 3">TWF694</strain>
    </source>
</reference>
<evidence type="ECO:0000313" key="3">
    <source>
        <dbReference type="Proteomes" id="UP001365542"/>
    </source>
</evidence>
<feature type="chain" id="PRO_5043373319" evidence="1">
    <location>
        <begin position="29"/>
        <end position="226"/>
    </location>
</feature>
<gene>
    <name evidence="2" type="ORF">TWF694_005676</name>
</gene>
<keyword evidence="1" id="KW-0732">Signal</keyword>
<keyword evidence="3" id="KW-1185">Reference proteome</keyword>
<evidence type="ECO:0000313" key="2">
    <source>
        <dbReference type="EMBL" id="KAK6524008.1"/>
    </source>
</evidence>
<organism evidence="2 3">
    <name type="scientific">Orbilia ellipsospora</name>
    <dbReference type="NCBI Taxonomy" id="2528407"/>
    <lineage>
        <taxon>Eukaryota</taxon>
        <taxon>Fungi</taxon>
        <taxon>Dikarya</taxon>
        <taxon>Ascomycota</taxon>
        <taxon>Pezizomycotina</taxon>
        <taxon>Orbiliomycetes</taxon>
        <taxon>Orbiliales</taxon>
        <taxon>Orbiliaceae</taxon>
        <taxon>Orbilia</taxon>
    </lineage>
</organism>
<evidence type="ECO:0000256" key="1">
    <source>
        <dbReference type="SAM" id="SignalP"/>
    </source>
</evidence>
<comment type="caution">
    <text evidence="2">The sequence shown here is derived from an EMBL/GenBank/DDBJ whole genome shotgun (WGS) entry which is preliminary data.</text>
</comment>
<sequence>MTIVSPLKWLKPLLSWFLIVLNLPITSKNPDIGFVTLPLGPTITTFRNQSHDSLVTELRLQMKTIREKAWECPISNPEQYYVSDNDGKMISQTSVERPISLNFLLQSLQVITNALDQAISDNEPQIAGFQDLENAKLSATGLDNINQIAISVLDDFLQAFEPFTEFGASFYASNLDLLLWLYFGEIDLENNRITLATNGLQKRILEVQNALDKGISAIQWANDAAT</sequence>
<dbReference type="Proteomes" id="UP001365542">
    <property type="component" value="Unassembled WGS sequence"/>
</dbReference>
<protein>
    <submittedName>
        <fullName evidence="2">Uncharacterized protein</fullName>
    </submittedName>
</protein>
<dbReference type="EMBL" id="JAVHJO010000018">
    <property type="protein sequence ID" value="KAK6524008.1"/>
    <property type="molecule type" value="Genomic_DNA"/>
</dbReference>
<dbReference type="AlphaFoldDB" id="A0AAV9WRY0"/>
<name>A0AAV9WRY0_9PEZI</name>
<accession>A0AAV9WRY0</accession>
<proteinExistence type="predicted"/>
<feature type="signal peptide" evidence="1">
    <location>
        <begin position="1"/>
        <end position="28"/>
    </location>
</feature>